<evidence type="ECO:0000313" key="3">
    <source>
        <dbReference type="Proteomes" id="UP000092154"/>
    </source>
</evidence>
<dbReference type="GO" id="GO:0008195">
    <property type="term" value="F:phosphatidate phosphatase activity"/>
    <property type="evidence" value="ECO:0007669"/>
    <property type="project" value="TreeGrafter"/>
</dbReference>
<dbReference type="Pfam" id="PF08235">
    <property type="entry name" value="LNS2"/>
    <property type="match status" value="1"/>
</dbReference>
<dbReference type="SMART" id="SM00775">
    <property type="entry name" value="LNS2"/>
    <property type="match status" value="1"/>
</dbReference>
<dbReference type="AlphaFoldDB" id="A0A1B7N2D6"/>
<dbReference type="PANTHER" id="PTHR12181">
    <property type="entry name" value="LIPIN"/>
    <property type="match status" value="1"/>
</dbReference>
<proteinExistence type="predicted"/>
<dbReference type="PANTHER" id="PTHR12181:SF12">
    <property type="entry name" value="PHOSPHATIDATE PHOSPHATASE"/>
    <property type="match status" value="1"/>
</dbReference>
<dbReference type="Proteomes" id="UP000092154">
    <property type="component" value="Unassembled WGS sequence"/>
</dbReference>
<dbReference type="InterPro" id="IPR013209">
    <property type="entry name" value="LNS2"/>
</dbReference>
<dbReference type="GO" id="GO:0019432">
    <property type="term" value="P:triglyceride biosynthetic process"/>
    <property type="evidence" value="ECO:0007669"/>
    <property type="project" value="TreeGrafter"/>
</dbReference>
<name>A0A1B7N2D6_9AGAM</name>
<dbReference type="InterPro" id="IPR026058">
    <property type="entry name" value="LIPIN"/>
</dbReference>
<dbReference type="OrthoDB" id="2689299at2759"/>
<sequence>MIGRDWTHSGVDIKRNGYENMYLTLRAIGQAHSPRDYLKGIKQDDYQLPESSVTKSLDRLMASLHRYMHMTDLVNQMFPPILRKWAAEITDLNYWKAPIQEFGLHPGLTSPERTIGYI</sequence>
<evidence type="ECO:0000313" key="2">
    <source>
        <dbReference type="EMBL" id="OAX39025.1"/>
    </source>
</evidence>
<accession>A0A1B7N2D6</accession>
<dbReference type="InterPro" id="IPR031315">
    <property type="entry name" value="LNS2/PITP"/>
</dbReference>
<keyword evidence="3" id="KW-1185">Reference proteome</keyword>
<organism evidence="2 3">
    <name type="scientific">Rhizopogon vinicolor AM-OR11-026</name>
    <dbReference type="NCBI Taxonomy" id="1314800"/>
    <lineage>
        <taxon>Eukaryota</taxon>
        <taxon>Fungi</taxon>
        <taxon>Dikarya</taxon>
        <taxon>Basidiomycota</taxon>
        <taxon>Agaricomycotina</taxon>
        <taxon>Agaricomycetes</taxon>
        <taxon>Agaricomycetidae</taxon>
        <taxon>Boletales</taxon>
        <taxon>Suillineae</taxon>
        <taxon>Rhizopogonaceae</taxon>
        <taxon>Rhizopogon</taxon>
    </lineage>
</organism>
<evidence type="ECO:0000259" key="1">
    <source>
        <dbReference type="SMART" id="SM00775"/>
    </source>
</evidence>
<dbReference type="GO" id="GO:0009062">
    <property type="term" value="P:fatty acid catabolic process"/>
    <property type="evidence" value="ECO:0007669"/>
    <property type="project" value="TreeGrafter"/>
</dbReference>
<dbReference type="EMBL" id="KV448266">
    <property type="protein sequence ID" value="OAX39025.1"/>
    <property type="molecule type" value="Genomic_DNA"/>
</dbReference>
<reference evidence="2 3" key="1">
    <citation type="submission" date="2016-06" db="EMBL/GenBank/DDBJ databases">
        <title>Comparative genomics of the ectomycorrhizal sister species Rhizopogon vinicolor and Rhizopogon vesiculosus (Basidiomycota: Boletales) reveals a divergence of the mating type B locus.</title>
        <authorList>
            <consortium name="DOE Joint Genome Institute"/>
            <person name="Mujic A.B."/>
            <person name="Kuo A."/>
            <person name="Tritt A."/>
            <person name="Lipzen A."/>
            <person name="Chen C."/>
            <person name="Johnson J."/>
            <person name="Sharma A."/>
            <person name="Barry K."/>
            <person name="Grigoriev I.V."/>
            <person name="Spatafora J.W."/>
        </authorList>
    </citation>
    <scope>NUCLEOTIDE SEQUENCE [LARGE SCALE GENOMIC DNA]</scope>
    <source>
        <strain evidence="2 3">AM-OR11-026</strain>
    </source>
</reference>
<feature type="domain" description="LNS2/PITP" evidence="1">
    <location>
        <begin position="1"/>
        <end position="112"/>
    </location>
</feature>
<protein>
    <recommendedName>
        <fullName evidence="1">LNS2/PITP domain-containing protein</fullName>
    </recommendedName>
</protein>
<dbReference type="InParanoid" id="A0A1B7N2D6"/>
<dbReference type="GO" id="GO:0005634">
    <property type="term" value="C:nucleus"/>
    <property type="evidence" value="ECO:0007669"/>
    <property type="project" value="TreeGrafter"/>
</dbReference>
<dbReference type="STRING" id="1314800.A0A1B7N2D6"/>
<gene>
    <name evidence="2" type="ORF">K503DRAFT_799992</name>
</gene>